<dbReference type="Proteomes" id="UP000025227">
    <property type="component" value="Unplaced"/>
</dbReference>
<evidence type="ECO:0000256" key="1">
    <source>
        <dbReference type="ARBA" id="ARBA00004141"/>
    </source>
</evidence>
<feature type="transmembrane region" description="Helical" evidence="7">
    <location>
        <begin position="465"/>
        <end position="489"/>
    </location>
</feature>
<evidence type="ECO:0000259" key="8">
    <source>
        <dbReference type="PROSITE" id="PS50156"/>
    </source>
</evidence>
<reference evidence="9" key="1">
    <citation type="submission" date="2013-03" db="EMBL/GenBank/DDBJ databases">
        <authorList>
            <person name="Aslett M."/>
        </authorList>
    </citation>
    <scope>NUCLEOTIDE SEQUENCE [LARGE SCALE GENOMIC DNA]</scope>
    <source>
        <strain evidence="9">ISE/inbred ISE</strain>
    </source>
</reference>
<keyword evidence="5 7" id="KW-0472">Membrane</keyword>
<organism evidence="9">
    <name type="scientific">Haemonchus contortus</name>
    <name type="common">Barber pole worm</name>
    <dbReference type="NCBI Taxonomy" id="6289"/>
    <lineage>
        <taxon>Eukaryota</taxon>
        <taxon>Metazoa</taxon>
        <taxon>Ecdysozoa</taxon>
        <taxon>Nematoda</taxon>
        <taxon>Chromadorea</taxon>
        <taxon>Rhabditida</taxon>
        <taxon>Rhabditina</taxon>
        <taxon>Rhabditomorpha</taxon>
        <taxon>Strongyloidea</taxon>
        <taxon>Trichostrongylidae</taxon>
        <taxon>Haemonchus</taxon>
    </lineage>
</organism>
<evidence type="ECO:0000256" key="2">
    <source>
        <dbReference type="ARBA" id="ARBA00005585"/>
    </source>
</evidence>
<evidence type="ECO:0000256" key="3">
    <source>
        <dbReference type="ARBA" id="ARBA00022692"/>
    </source>
</evidence>
<dbReference type="GO" id="GO:0030659">
    <property type="term" value="C:cytoplasmic vesicle membrane"/>
    <property type="evidence" value="ECO:0007669"/>
    <property type="project" value="TreeGrafter"/>
</dbReference>
<name>W6NFJ7_HAECO</name>
<keyword evidence="4 7" id="KW-1133">Transmembrane helix</keyword>
<dbReference type="Pfam" id="PF02460">
    <property type="entry name" value="Patched"/>
    <property type="match status" value="1"/>
</dbReference>
<dbReference type="GO" id="GO:0005886">
    <property type="term" value="C:plasma membrane"/>
    <property type="evidence" value="ECO:0007669"/>
    <property type="project" value="TreeGrafter"/>
</dbReference>
<reference evidence="11" key="3">
    <citation type="submission" date="2020-12" db="UniProtKB">
        <authorList>
            <consortium name="WormBaseParasite"/>
        </authorList>
    </citation>
    <scope>IDENTIFICATION</scope>
    <source>
        <strain evidence="11">MHco3</strain>
    </source>
</reference>
<dbReference type="EMBL" id="CAVP010059113">
    <property type="protein sequence ID" value="CDL95540.1"/>
    <property type="molecule type" value="Genomic_DNA"/>
</dbReference>
<dbReference type="OrthoDB" id="6510177at2759"/>
<feature type="transmembrane region" description="Helical" evidence="7">
    <location>
        <begin position="795"/>
        <end position="820"/>
    </location>
</feature>
<proteinExistence type="inferred from homology"/>
<dbReference type="AlphaFoldDB" id="W6NFJ7"/>
<dbReference type="PROSITE" id="PS50156">
    <property type="entry name" value="SSD"/>
    <property type="match status" value="1"/>
</dbReference>
<evidence type="ECO:0000313" key="10">
    <source>
        <dbReference type="Proteomes" id="UP000025227"/>
    </source>
</evidence>
<feature type="transmembrane region" description="Helical" evidence="7">
    <location>
        <begin position="370"/>
        <end position="391"/>
    </location>
</feature>
<dbReference type="InterPro" id="IPR003392">
    <property type="entry name" value="PTHD_SSD"/>
</dbReference>
<comment type="similarity">
    <text evidence="2">Belongs to the patched family.</text>
</comment>
<dbReference type="GO" id="GO:0018996">
    <property type="term" value="P:molting cycle, collagen and cuticulin-based cuticle"/>
    <property type="evidence" value="ECO:0007669"/>
    <property type="project" value="TreeGrafter"/>
</dbReference>
<dbReference type="Gene3D" id="1.20.1640.10">
    <property type="entry name" value="Multidrug efflux transporter AcrB transmembrane domain"/>
    <property type="match status" value="2"/>
</dbReference>
<evidence type="ECO:0000313" key="11">
    <source>
        <dbReference type="WBParaSite" id="HCON_00059670-00001"/>
    </source>
</evidence>
<gene>
    <name evidence="9" type="ORF">HCOI_01688900</name>
</gene>
<feature type="transmembrane region" description="Helical" evidence="7">
    <location>
        <begin position="329"/>
        <end position="349"/>
    </location>
</feature>
<dbReference type="InterPro" id="IPR051697">
    <property type="entry name" value="Patched_domain-protein"/>
</dbReference>
<dbReference type="SUPFAM" id="SSF82866">
    <property type="entry name" value="Multidrug efflux transporter AcrB transmembrane domain"/>
    <property type="match status" value="2"/>
</dbReference>
<dbReference type="GO" id="GO:0006897">
    <property type="term" value="P:endocytosis"/>
    <property type="evidence" value="ECO:0007669"/>
    <property type="project" value="TreeGrafter"/>
</dbReference>
<dbReference type="OMA" id="MELYMAK"/>
<feature type="domain" description="SSD" evidence="8">
    <location>
        <begin position="266"/>
        <end position="428"/>
    </location>
</feature>
<feature type="transmembrane region" description="Helical" evidence="7">
    <location>
        <begin position="826"/>
        <end position="850"/>
    </location>
</feature>
<evidence type="ECO:0000256" key="7">
    <source>
        <dbReference type="SAM" id="Phobius"/>
    </source>
</evidence>
<dbReference type="InterPro" id="IPR000731">
    <property type="entry name" value="SSD"/>
</dbReference>
<sequence>MKDLWLTRAWVWLCRWLGHTVATWPRITIIACLLLTALFSLKAVTTQQVSSMDGWSSENARSRYEYNVFQEFLNADGQGIFVIMILRAQDNQSMIRMDYMTETIEILEFVSSQFPMYDADLGRNQSFNEFCRGFCKANEPVRMFYNGLRISEGNVSDELQQRVNLSYPTSEMFSTKFSLLPNFFGVELEEDGRSIKSVSLIALLFRAERHPSWTVDAVKQWELNIQDYFLRNYDQRRIEVNVLSVAIVEYDIVKAGDSLRPFLVVGFIIMCIFCTTTTIASSVIMYHHKATFNKVILSITACVVPFMACGTALGAIFLMGVTFSPILRITPFLVLAISVDDSFLMIHAWNRIGKNRNEKMQSRSQMIAQVLVETGPAIAISAFTNMLAFAIGSISSPFEIRVFCIGNAACIFMDMFYQLTFYAAMMAIFADSPEDPSEKEKCSRLKESTQRLLRWYTGVVANFRFSLMVALIWVLFVAGAIMGSFYVTVDLSSRKTFLPDSKLLEIDRIRNKYMVPSYTPVTVVVSNPGDLSDAENVQGLIEMRNSFESLPHAIGPDSTKFLVSDYVKYKEAFQAELEEDPSAGSLDAFLHWPEYSYYNGFIKRKNSSESNDEVEQFMFVTGYQGDELVLWSEKRRMLKLWRHEVDRFAERFNASVFSEDGFFIDLLEAIPLITWQSALATFVCVIIVCALFINDLATILFVSMAIFATCIGVFGYMSFFGVTLDPIVMSISIMCIGFSVDIPAHVSFHFHASQAHVVQRSTCSTITSTSGEVSVSEKVEESDFRQRLQHTLCSVGFPVIQAGLSTNLCALPLAFVPLYMAQVFSLAMLMCISFSMIHGIVVLPAMFCLYDRASIAVRKWISSMRRKSRCVPA</sequence>
<evidence type="ECO:0000256" key="4">
    <source>
        <dbReference type="ARBA" id="ARBA00022989"/>
    </source>
</evidence>
<reference evidence="9" key="2">
    <citation type="submission" date="2013-05" db="EMBL/GenBank/DDBJ databases">
        <title>The genome and transcriptome of Haemonchus contortus: a key model parasite for drug and vaccine discovery.</title>
        <authorList>
            <person name="Laing R."/>
            <person name="Kikuchi T."/>
            <person name="Martinelli A."/>
            <person name="Tsai I.J."/>
            <person name="Beech R.N."/>
            <person name="Redman E."/>
            <person name="Holroyd N."/>
            <person name="Bartley D.J."/>
            <person name="Beasley H."/>
            <person name="Britton C."/>
            <person name="Curran D."/>
            <person name="Devaney E."/>
            <person name="Gilabert A."/>
            <person name="Jackson F."/>
            <person name="Hunt M."/>
            <person name="Johnston S."/>
            <person name="Kryukov I."/>
            <person name="Li K."/>
            <person name="Morrison A.A."/>
            <person name="Reid A.J."/>
            <person name="Sargison N."/>
            <person name="Saunders G."/>
            <person name="Wasmuth J.D."/>
            <person name="Wolstenholme A."/>
            <person name="Berriman M."/>
            <person name="Gilleard J.S."/>
            <person name="Cotton J.A."/>
        </authorList>
    </citation>
    <scope>NUCLEOTIDE SEQUENCE [LARGE SCALE GENOMIC DNA]</scope>
    <source>
        <strain evidence="9">ISE/inbred ISE</strain>
    </source>
</reference>
<evidence type="ECO:0000256" key="5">
    <source>
        <dbReference type="ARBA" id="ARBA00023136"/>
    </source>
</evidence>
<feature type="transmembrane region" description="Helical" evidence="7">
    <location>
        <begin position="699"/>
        <end position="724"/>
    </location>
</feature>
<dbReference type="PANTHER" id="PTHR10796">
    <property type="entry name" value="PATCHED-RELATED"/>
    <property type="match status" value="1"/>
</dbReference>
<feature type="transmembrane region" description="Helical" evidence="7">
    <location>
        <begin position="262"/>
        <end position="284"/>
    </location>
</feature>
<feature type="transmembrane region" description="Helical" evidence="7">
    <location>
        <begin position="296"/>
        <end position="323"/>
    </location>
</feature>
<comment type="subcellular location">
    <subcellularLocation>
        <location evidence="1">Membrane</location>
        <topology evidence="1">Multi-pass membrane protein</topology>
    </subcellularLocation>
</comment>
<keyword evidence="3 7" id="KW-0812">Transmembrane</keyword>
<dbReference type="WBParaSite" id="HCON_00059670-00001">
    <property type="protein sequence ID" value="HCON_00059670-00001"/>
    <property type="gene ID" value="HCON_00059670"/>
</dbReference>
<keyword evidence="6" id="KW-0325">Glycoprotein</keyword>
<keyword evidence="10" id="KW-1185">Reference proteome</keyword>
<evidence type="ECO:0000313" key="9">
    <source>
        <dbReference type="EMBL" id="CDL95540.1"/>
    </source>
</evidence>
<protein>
    <submittedName>
        <fullName evidence="9 11">Patched domain containing protein</fullName>
    </submittedName>
</protein>
<dbReference type="PANTHER" id="PTHR10796:SF85">
    <property type="entry name" value="SSD DOMAIN-CONTAINING PROTEIN"/>
    <property type="match status" value="1"/>
</dbReference>
<feature type="transmembrane region" description="Helical" evidence="7">
    <location>
        <begin position="672"/>
        <end position="693"/>
    </location>
</feature>
<evidence type="ECO:0000256" key="6">
    <source>
        <dbReference type="ARBA" id="ARBA00023180"/>
    </source>
</evidence>
<accession>W6NFJ7</accession>